<dbReference type="EMBL" id="WIGN01000093">
    <property type="protein sequence ID" value="KAF6809982.1"/>
    <property type="molecule type" value="Genomic_DNA"/>
</dbReference>
<dbReference type="Proteomes" id="UP000652219">
    <property type="component" value="Unassembled WGS sequence"/>
</dbReference>
<comment type="caution">
    <text evidence="1">The sequence shown here is derived from an EMBL/GenBank/DDBJ whole genome shotgun (WGS) entry which is preliminary data.</text>
</comment>
<protein>
    <submittedName>
        <fullName evidence="1">Uncharacterized protein</fullName>
    </submittedName>
</protein>
<reference evidence="1 2" key="1">
    <citation type="journal article" date="2020" name="Phytopathology">
        <title>Genome Sequence Resources of Colletotrichum truncatum, C. plurivorum, C. musicola, and C. sojae: Four Species Pathogenic to Soybean (Glycine max).</title>
        <authorList>
            <person name="Rogerio F."/>
            <person name="Boufleur T.R."/>
            <person name="Ciampi-Guillardi M."/>
            <person name="Sukno S.A."/>
            <person name="Thon M.R."/>
            <person name="Massola Junior N.S."/>
            <person name="Baroncelli R."/>
        </authorList>
    </citation>
    <scope>NUCLEOTIDE SEQUENCE [LARGE SCALE GENOMIC DNA]</scope>
    <source>
        <strain evidence="1 2">LFN0009</strain>
    </source>
</reference>
<accession>A0A8H6JBG2</accession>
<evidence type="ECO:0000313" key="2">
    <source>
        <dbReference type="Proteomes" id="UP000652219"/>
    </source>
</evidence>
<dbReference type="AlphaFoldDB" id="A0A8H6JBG2"/>
<proteinExistence type="predicted"/>
<name>A0A8H6JBG2_9PEZI</name>
<keyword evidence="2" id="KW-1185">Reference proteome</keyword>
<organism evidence="1 2">
    <name type="scientific">Colletotrichum sojae</name>
    <dbReference type="NCBI Taxonomy" id="2175907"/>
    <lineage>
        <taxon>Eukaryota</taxon>
        <taxon>Fungi</taxon>
        <taxon>Dikarya</taxon>
        <taxon>Ascomycota</taxon>
        <taxon>Pezizomycotina</taxon>
        <taxon>Sordariomycetes</taxon>
        <taxon>Hypocreomycetidae</taxon>
        <taxon>Glomerellales</taxon>
        <taxon>Glomerellaceae</taxon>
        <taxon>Colletotrichum</taxon>
        <taxon>Colletotrichum orchidearum species complex</taxon>
    </lineage>
</organism>
<gene>
    <name evidence="1" type="ORF">CSOJ01_06593</name>
</gene>
<sequence>MIEDVAAVLFRSRDGPSGARSSCSTVWDPKTTKLMRPSTVHATAMHWHRHLLDVQHLPHGLLLAHRTSDNIQQPERDLDAVDVGSISPKIALVFFDTLLQFRHGQDDAP</sequence>
<evidence type="ECO:0000313" key="1">
    <source>
        <dbReference type="EMBL" id="KAF6809982.1"/>
    </source>
</evidence>